<reference evidence="1 2" key="1">
    <citation type="submission" date="2016-06" db="EMBL/GenBank/DDBJ databases">
        <title>Evolution of pathogenesis and genome organization in the Tremellales.</title>
        <authorList>
            <person name="Cuomo C."/>
            <person name="Litvintseva A."/>
            <person name="Heitman J."/>
            <person name="Chen Y."/>
            <person name="Sun S."/>
            <person name="Springer D."/>
            <person name="Dromer F."/>
            <person name="Young S."/>
            <person name="Zeng Q."/>
            <person name="Chapman S."/>
            <person name="Gujja S."/>
            <person name="Saif S."/>
            <person name="Birren B."/>
        </authorList>
    </citation>
    <scope>NUCLEOTIDE SEQUENCE [LARGE SCALE GENOMIC DNA]</scope>
    <source>
        <strain evidence="1 2">CBS 6039</strain>
    </source>
</reference>
<accession>A0A1E3I402</accession>
<dbReference type="EMBL" id="AWGJ01000002">
    <property type="protein sequence ID" value="ODN83390.1"/>
    <property type="molecule type" value="Genomic_DNA"/>
</dbReference>
<evidence type="ECO:0000313" key="1">
    <source>
        <dbReference type="EMBL" id="ODN83390.1"/>
    </source>
</evidence>
<organism evidence="1 2">
    <name type="scientific">Cryptococcus amylolentus CBS 6039</name>
    <dbReference type="NCBI Taxonomy" id="1295533"/>
    <lineage>
        <taxon>Eukaryota</taxon>
        <taxon>Fungi</taxon>
        <taxon>Dikarya</taxon>
        <taxon>Basidiomycota</taxon>
        <taxon>Agaricomycotina</taxon>
        <taxon>Tremellomycetes</taxon>
        <taxon>Tremellales</taxon>
        <taxon>Cryptococcaceae</taxon>
        <taxon>Cryptococcus</taxon>
    </lineage>
</organism>
<keyword evidence="2" id="KW-1185">Reference proteome</keyword>
<dbReference type="RefSeq" id="XP_018997390.1">
    <property type="nucleotide sequence ID" value="XM_019134963.1"/>
</dbReference>
<name>A0A1E3I402_9TREE</name>
<proteinExistence type="predicted"/>
<dbReference type="AlphaFoldDB" id="A0A1E3I402"/>
<evidence type="ECO:0000313" key="2">
    <source>
        <dbReference type="Proteomes" id="UP000094065"/>
    </source>
</evidence>
<gene>
    <name evidence="1" type="ORF">L202_01534</name>
</gene>
<dbReference type="GeneID" id="30152843"/>
<dbReference type="Proteomes" id="UP000094065">
    <property type="component" value="Unassembled WGS sequence"/>
</dbReference>
<protein>
    <submittedName>
        <fullName evidence="1">Uncharacterized protein</fullName>
    </submittedName>
</protein>
<comment type="caution">
    <text evidence="1">The sequence shown here is derived from an EMBL/GenBank/DDBJ whole genome shotgun (WGS) entry which is preliminary data.</text>
</comment>
<sequence length="90" mass="9925">MTHPGLLTPLLKNFIENTTSSSLFAQTESHLGRCQPREPEYPSDLGDILDILQGSPAASSSEDEMKTWADLVGEMQQGEVISEVYVEVEE</sequence>